<dbReference type="InterPro" id="IPR036393">
    <property type="entry name" value="AceGlu_kinase-like_sf"/>
</dbReference>
<feature type="binding site" evidence="16">
    <location>
        <position position="47"/>
    </location>
    <ligand>
        <name>substrate</name>
    </ligand>
</feature>
<organism evidence="20 21">
    <name type="scientific">Caldibacillus debilis</name>
    <dbReference type="NCBI Taxonomy" id="301148"/>
    <lineage>
        <taxon>Bacteria</taxon>
        <taxon>Bacillati</taxon>
        <taxon>Bacillota</taxon>
        <taxon>Bacilli</taxon>
        <taxon>Bacillales</taxon>
        <taxon>Bacillaceae</taxon>
        <taxon>Caldibacillus</taxon>
    </lineage>
</organism>
<dbReference type="PATRIC" id="fig|301148.3.peg.1155"/>
<dbReference type="Gene3D" id="3.40.1160.10">
    <property type="entry name" value="Acetylglutamate kinase-like"/>
    <property type="match status" value="1"/>
</dbReference>
<dbReference type="EMBL" id="LQYT01000108">
    <property type="protein sequence ID" value="KYD11652.1"/>
    <property type="molecule type" value="Genomic_DNA"/>
</dbReference>
<dbReference type="UniPathway" id="UPA00034">
    <property type="reaction ID" value="UER00015"/>
</dbReference>
<dbReference type="InterPro" id="IPR045865">
    <property type="entry name" value="ACT-like_dom_sf"/>
</dbReference>
<dbReference type="InterPro" id="IPR002912">
    <property type="entry name" value="ACT_dom"/>
</dbReference>
<proteinExistence type="inferred from homology"/>
<dbReference type="NCBIfam" id="NF005155">
    <property type="entry name" value="PRK06635.1-4"/>
    <property type="match status" value="1"/>
</dbReference>
<dbReference type="SUPFAM" id="SSF53633">
    <property type="entry name" value="Carbamate kinase-like"/>
    <property type="match status" value="1"/>
</dbReference>
<dbReference type="InterPro" id="IPR054352">
    <property type="entry name" value="ACT_Aspartokinase"/>
</dbReference>
<dbReference type="InterPro" id="IPR001341">
    <property type="entry name" value="Asp_kinase"/>
</dbReference>
<dbReference type="GO" id="GO:0009089">
    <property type="term" value="P:lysine biosynthetic process via diaminopimelate"/>
    <property type="evidence" value="ECO:0007669"/>
    <property type="project" value="UniProtKB-UniPathway"/>
</dbReference>
<comment type="subunit">
    <text evidence="15">Tetramer consisting of 2 isoforms Alpha (catalytic and regulation) and of a homodimer of 2 isoforms Beta (regulation).</text>
</comment>
<keyword evidence="12" id="KW-0220">Diaminopimelate biosynthesis</keyword>
<comment type="caution">
    <text evidence="20">The sequence shown here is derived from an EMBL/GenBank/DDBJ whole genome shotgun (WGS) entry which is preliminary data.</text>
</comment>
<comment type="pathway">
    <text evidence="4 18">Amino-acid biosynthesis; L-threonine biosynthesis; L-threonine from L-aspartate: step 1/5.</text>
</comment>
<dbReference type="GO" id="GO:0019877">
    <property type="term" value="P:diaminopimelate biosynthetic process"/>
    <property type="evidence" value="ECO:0007669"/>
    <property type="project" value="UniProtKB-KW"/>
</dbReference>
<dbReference type="PANTHER" id="PTHR21499">
    <property type="entry name" value="ASPARTATE KINASE"/>
    <property type="match status" value="1"/>
</dbReference>
<feature type="domain" description="ACT" evidence="19">
    <location>
        <begin position="264"/>
        <end position="338"/>
    </location>
</feature>
<comment type="similarity">
    <text evidence="5 17">Belongs to the aspartokinase family.</text>
</comment>
<evidence type="ECO:0000259" key="19">
    <source>
        <dbReference type="PROSITE" id="PS51671"/>
    </source>
</evidence>
<comment type="catalytic activity">
    <reaction evidence="14 17">
        <text>L-aspartate + ATP = 4-phospho-L-aspartate + ADP</text>
        <dbReference type="Rhea" id="RHEA:23776"/>
        <dbReference type="ChEBI" id="CHEBI:29991"/>
        <dbReference type="ChEBI" id="CHEBI:30616"/>
        <dbReference type="ChEBI" id="CHEBI:57535"/>
        <dbReference type="ChEBI" id="CHEBI:456216"/>
        <dbReference type="EC" id="2.7.2.4"/>
    </reaction>
</comment>
<dbReference type="AlphaFoldDB" id="A0A150LIT2"/>
<dbReference type="GO" id="GO:0005829">
    <property type="term" value="C:cytosol"/>
    <property type="evidence" value="ECO:0007669"/>
    <property type="project" value="TreeGrafter"/>
</dbReference>
<dbReference type="InterPro" id="IPR001048">
    <property type="entry name" value="Asp/Glu/Uridylate_kinase"/>
</dbReference>
<dbReference type="UniPathway" id="UPA00050">
    <property type="reaction ID" value="UER00461"/>
</dbReference>
<dbReference type="GO" id="GO:0009090">
    <property type="term" value="P:homoserine biosynthetic process"/>
    <property type="evidence" value="ECO:0007669"/>
    <property type="project" value="TreeGrafter"/>
</dbReference>
<comment type="pathway">
    <text evidence="2 18">Amino-acid biosynthesis; L-lysine biosynthesis via DAP pathway; (S)-tetrahydrodipicolinate from L-aspartate: step 1/4.</text>
</comment>
<dbReference type="PROSITE" id="PS00324">
    <property type="entry name" value="ASPARTOKINASE"/>
    <property type="match status" value="1"/>
</dbReference>
<dbReference type="SUPFAM" id="SSF55021">
    <property type="entry name" value="ACT-like"/>
    <property type="match status" value="2"/>
</dbReference>
<evidence type="ECO:0000256" key="13">
    <source>
        <dbReference type="ARBA" id="ARBA00023154"/>
    </source>
</evidence>
<dbReference type="GO" id="GO:0004072">
    <property type="term" value="F:aspartate kinase activity"/>
    <property type="evidence" value="ECO:0007669"/>
    <property type="project" value="UniProtKB-EC"/>
</dbReference>
<evidence type="ECO:0000256" key="8">
    <source>
        <dbReference type="ARBA" id="ARBA00022737"/>
    </source>
</evidence>
<evidence type="ECO:0000256" key="6">
    <source>
        <dbReference type="ARBA" id="ARBA00022605"/>
    </source>
</evidence>
<evidence type="ECO:0000256" key="3">
    <source>
        <dbReference type="ARBA" id="ARBA00004986"/>
    </source>
</evidence>
<dbReference type="STRING" id="301148.B4135_3204"/>
<keyword evidence="6 18" id="KW-0028">Amino-acid biosynthesis</keyword>
<evidence type="ECO:0000313" key="20">
    <source>
        <dbReference type="EMBL" id="KYD11652.1"/>
    </source>
</evidence>
<evidence type="ECO:0000313" key="21">
    <source>
        <dbReference type="Proteomes" id="UP000075683"/>
    </source>
</evidence>
<feature type="binding site" evidence="16">
    <location>
        <begin position="7"/>
        <end position="10"/>
    </location>
    <ligand>
        <name>ATP</name>
        <dbReference type="ChEBI" id="CHEBI:30616"/>
    </ligand>
</feature>
<dbReference type="NCBIfam" id="NF005154">
    <property type="entry name" value="PRK06635.1-2"/>
    <property type="match status" value="1"/>
</dbReference>
<feature type="binding site" evidence="16">
    <location>
        <position position="74"/>
    </location>
    <ligand>
        <name>substrate</name>
    </ligand>
</feature>
<dbReference type="FunFam" id="3.30.2130.10:FF:000001">
    <property type="entry name" value="Bifunctional aspartokinase/homoserine dehydrogenase"/>
    <property type="match status" value="1"/>
</dbReference>
<dbReference type="GO" id="GO:0009088">
    <property type="term" value="P:threonine biosynthetic process"/>
    <property type="evidence" value="ECO:0007669"/>
    <property type="project" value="UniProtKB-UniPathway"/>
</dbReference>
<evidence type="ECO:0000256" key="15">
    <source>
        <dbReference type="ARBA" id="ARBA00063835"/>
    </source>
</evidence>
<dbReference type="InterPro" id="IPR005260">
    <property type="entry name" value="Asp_kin_monofn"/>
</dbReference>
<keyword evidence="11 16" id="KW-0067">ATP-binding</keyword>
<dbReference type="CDD" id="cd04913">
    <property type="entry name" value="ACT_AKii-LysC-BS-like_1"/>
    <property type="match status" value="1"/>
</dbReference>
<accession>A0A150LIT2</accession>
<evidence type="ECO:0000256" key="18">
    <source>
        <dbReference type="RuleBase" id="RU004249"/>
    </source>
</evidence>
<evidence type="ECO:0000256" key="17">
    <source>
        <dbReference type="RuleBase" id="RU003448"/>
    </source>
</evidence>
<dbReference type="FunFam" id="3.40.1160.10:FF:000002">
    <property type="entry name" value="Aspartokinase"/>
    <property type="match status" value="1"/>
</dbReference>
<keyword evidence="10 17" id="KW-0418">Kinase</keyword>
<dbReference type="Proteomes" id="UP000075683">
    <property type="component" value="Unassembled WGS sequence"/>
</dbReference>
<evidence type="ECO:0000256" key="9">
    <source>
        <dbReference type="ARBA" id="ARBA00022741"/>
    </source>
</evidence>
<dbReference type="Pfam" id="PF00696">
    <property type="entry name" value="AA_kinase"/>
    <property type="match status" value="1"/>
</dbReference>
<dbReference type="EC" id="2.7.2.4" evidence="17"/>
<dbReference type="PROSITE" id="PS51671">
    <property type="entry name" value="ACT"/>
    <property type="match status" value="2"/>
</dbReference>
<evidence type="ECO:0000256" key="1">
    <source>
        <dbReference type="ARBA" id="ARBA00003121"/>
    </source>
</evidence>
<name>A0A150LIT2_9BACI</name>
<dbReference type="UniPathway" id="UPA00051">
    <property type="reaction ID" value="UER00462"/>
</dbReference>
<feature type="domain" description="ACT" evidence="19">
    <location>
        <begin position="344"/>
        <end position="412"/>
    </location>
</feature>
<reference evidence="20 21" key="1">
    <citation type="submission" date="2016-01" db="EMBL/GenBank/DDBJ databases">
        <title>Draft Genome Sequences of Seven Thermophilic Sporeformers Isolated from Foods.</title>
        <authorList>
            <person name="Berendsen E.M."/>
            <person name="Wells-Bennik M.H."/>
            <person name="Krawcyk A.O."/>
            <person name="De Jong A."/>
            <person name="Holsappel S."/>
            <person name="Eijlander R.T."/>
            <person name="Kuipers O.P."/>
        </authorList>
    </citation>
    <scope>NUCLEOTIDE SEQUENCE [LARGE SCALE GENOMIC DNA]</scope>
    <source>
        <strain evidence="20 21">B4135</strain>
    </source>
</reference>
<dbReference type="Gene3D" id="3.30.2130.10">
    <property type="entry name" value="VC0802-like"/>
    <property type="match status" value="1"/>
</dbReference>
<dbReference type="InterPro" id="IPR018042">
    <property type="entry name" value="Aspartate_kinase_CS"/>
</dbReference>
<keyword evidence="13" id="KW-0457">Lysine biosynthesis</keyword>
<evidence type="ECO:0000256" key="7">
    <source>
        <dbReference type="ARBA" id="ARBA00022679"/>
    </source>
</evidence>
<evidence type="ECO:0000256" key="16">
    <source>
        <dbReference type="PIRSR" id="PIRSR000726-1"/>
    </source>
</evidence>
<keyword evidence="7 17" id="KW-0808">Transferase</keyword>
<feature type="binding site" evidence="16">
    <location>
        <begin position="173"/>
        <end position="174"/>
    </location>
    <ligand>
        <name>ATP</name>
        <dbReference type="ChEBI" id="CHEBI:30616"/>
    </ligand>
</feature>
<dbReference type="NCBIfam" id="TIGR00657">
    <property type="entry name" value="asp_kinases"/>
    <property type="match status" value="1"/>
</dbReference>
<dbReference type="NCBIfam" id="NF005156">
    <property type="entry name" value="PRK06635.1-5"/>
    <property type="match status" value="1"/>
</dbReference>
<evidence type="ECO:0000256" key="12">
    <source>
        <dbReference type="ARBA" id="ARBA00022915"/>
    </source>
</evidence>
<dbReference type="PIRSF" id="PIRSF000726">
    <property type="entry name" value="Asp_kin"/>
    <property type="match status" value="1"/>
</dbReference>
<evidence type="ECO:0000256" key="4">
    <source>
        <dbReference type="ARBA" id="ARBA00005139"/>
    </source>
</evidence>
<dbReference type="Pfam" id="PF22468">
    <property type="entry name" value="ACT_9"/>
    <property type="match status" value="1"/>
</dbReference>
<sequence>MGRIVQKYGGSSVATIEKIIRVAERIKRTAKEGHEMVVVVSAMGDTTDELLGMAKSISLNPDKRELDMLLTTGEQVSSALLAMALRETGEKAVSLTGWQAGIRTESVHGNSRILQIDTKRIEKELAKGKIVVVTGFQGVTEAGEITALGRGGSDTTAVALAAALHADRCEIYTDVTGVFTSDPRRIKKARKLPAVSYDEMIEMAHLGAQVLHPRSVEFAKNFRVPLVVRSSMSDEEGTWIVEEEKMEKNLIVRGVAFEKNITRITVHGLSDVMENLSAIFTGLARENVDVDIIIQNVSGETENQVSFSVKDDQLNDALAVLEKLRGELGFKNVEWESALAKVSIVGSGMVSNPGVAAKMFSTLAENGIFIKMISTSEIKISVVVDEEQMIRAAETLHHAFGLDRAEREVKTK</sequence>
<evidence type="ECO:0000256" key="5">
    <source>
        <dbReference type="ARBA" id="ARBA00010122"/>
    </source>
</evidence>
<feature type="binding site" evidence="16">
    <location>
        <position position="184"/>
    </location>
    <ligand>
        <name>ATP</name>
        <dbReference type="ChEBI" id="CHEBI:30616"/>
    </ligand>
</feature>
<evidence type="ECO:0000256" key="10">
    <source>
        <dbReference type="ARBA" id="ARBA00022777"/>
    </source>
</evidence>
<evidence type="ECO:0000256" key="14">
    <source>
        <dbReference type="ARBA" id="ARBA00047872"/>
    </source>
</evidence>
<evidence type="ECO:0000256" key="2">
    <source>
        <dbReference type="ARBA" id="ARBA00004766"/>
    </source>
</evidence>
<gene>
    <name evidence="20" type="ORF">B4135_3204</name>
</gene>
<protein>
    <recommendedName>
        <fullName evidence="17">Aspartokinase</fullName>
        <ecNumber evidence="17">2.7.2.4</ecNumber>
    </recommendedName>
</protein>
<comment type="function">
    <text evidence="1">Catalyzes the phosphorylation of the beta-carboxyl group of aspartic acid with ATP to yield 4-phospho-L-aspartate, which is involved in the branched biosynthetic pathway leading to the biosynthesis of amino acids threonine, isoleucine and methionine.</text>
</comment>
<dbReference type="CDD" id="cd04923">
    <property type="entry name" value="ACT_AK-LysC-DapG-like_2"/>
    <property type="match status" value="1"/>
</dbReference>
<keyword evidence="9 16" id="KW-0547">Nucleotide-binding</keyword>
<comment type="pathway">
    <text evidence="3 18">Amino-acid biosynthesis; L-methionine biosynthesis via de novo pathway; L-homoserine from L-aspartate: step 1/3.</text>
</comment>
<evidence type="ECO:0000256" key="11">
    <source>
        <dbReference type="ARBA" id="ARBA00022840"/>
    </source>
</evidence>
<dbReference type="GO" id="GO:0005524">
    <property type="term" value="F:ATP binding"/>
    <property type="evidence" value="ECO:0007669"/>
    <property type="project" value="UniProtKB-KW"/>
</dbReference>
<keyword evidence="8" id="KW-0677">Repeat</keyword>
<dbReference type="CDD" id="cd04246">
    <property type="entry name" value="AAK_AK-DapG-like"/>
    <property type="match status" value="1"/>
</dbReference>
<dbReference type="PANTHER" id="PTHR21499:SF68">
    <property type="entry name" value="ASPARTOKINASE 2"/>
    <property type="match status" value="1"/>
</dbReference>
<dbReference type="RefSeq" id="WP_061569636.1">
    <property type="nucleotide sequence ID" value="NZ_LQYT01000108.1"/>
</dbReference>
<dbReference type="OrthoDB" id="9799110at2"/>
<dbReference type="NCBIfam" id="TIGR00656">
    <property type="entry name" value="asp_kin_monofn"/>
    <property type="match status" value="1"/>
</dbReference>